<dbReference type="Proteomes" id="UP000516373">
    <property type="component" value="Chromosome"/>
</dbReference>
<dbReference type="KEGG" id="stui:GCM10017668_69170"/>
<dbReference type="InterPro" id="IPR025847">
    <property type="entry name" value="MEDS_domain"/>
</dbReference>
<dbReference type="RefSeq" id="WP_190904288.1">
    <property type="nucleotide sequence ID" value="NZ_AP023439.1"/>
</dbReference>
<dbReference type="GO" id="GO:0004674">
    <property type="term" value="F:protein serine/threonine kinase activity"/>
    <property type="evidence" value="ECO:0007669"/>
    <property type="project" value="UniProtKB-KW"/>
</dbReference>
<protein>
    <recommendedName>
        <fullName evidence="6">Anti-sigma regulatory factor</fullName>
    </recommendedName>
</protein>
<dbReference type="Pfam" id="PF13581">
    <property type="entry name" value="HATPase_c_2"/>
    <property type="match status" value="1"/>
</dbReference>
<dbReference type="CDD" id="cd16936">
    <property type="entry name" value="HATPase_RsbW-like"/>
    <property type="match status" value="1"/>
</dbReference>
<proteinExistence type="predicted"/>
<evidence type="ECO:0008006" key="6">
    <source>
        <dbReference type="Google" id="ProtNLM"/>
    </source>
</evidence>
<feature type="domain" description="MEDS" evidence="3">
    <location>
        <begin position="22"/>
        <end position="163"/>
    </location>
</feature>
<sequence>MTTGTRADQPVADGRRGDHTVRHQALLYGDEREFLAGTLPHVREGIEAGAPTFVVTPGHEAEALRDSLGQDAQAVQFIDPADVYTNPVRAMAAMNAVAKSLGPRPAWVVASDDWSRYRDAIEWVRYDSIFNLSFADVPLRSRCCYNTAVLSSDAIALVRQTHPKILEGAVLRDNPQYREPEDFVRDLDRLPLASSPQSAATMRVLPTELHAVRAFVADQAKRCGLSADALHNLLVAVTEVATNAIRHGDAPVTLRTWPDDGLICEITDSGNWQPEEFISWQPPESAVDSGFGLWGVGMLCDTVQVRTGSNGTTVRLRSA</sequence>
<dbReference type="SUPFAM" id="SSF55874">
    <property type="entry name" value="ATPase domain of HSP90 chaperone/DNA topoisomerase II/histidine kinase"/>
    <property type="match status" value="1"/>
</dbReference>
<evidence type="ECO:0000256" key="1">
    <source>
        <dbReference type="ARBA" id="ARBA00022527"/>
    </source>
</evidence>
<keyword evidence="1" id="KW-0808">Transferase</keyword>
<dbReference type="AlphaFoldDB" id="A0A7G1NTV5"/>
<dbReference type="InterPro" id="IPR036890">
    <property type="entry name" value="HATPase_C_sf"/>
</dbReference>
<organism evidence="4 5">
    <name type="scientific">Streptomyces tuirus</name>
    <dbReference type="NCBI Taxonomy" id="68278"/>
    <lineage>
        <taxon>Bacteria</taxon>
        <taxon>Bacillati</taxon>
        <taxon>Actinomycetota</taxon>
        <taxon>Actinomycetes</taxon>
        <taxon>Kitasatosporales</taxon>
        <taxon>Streptomycetaceae</taxon>
        <taxon>Streptomyces</taxon>
    </lineage>
</organism>
<dbReference type="InterPro" id="IPR003594">
    <property type="entry name" value="HATPase_dom"/>
</dbReference>
<keyword evidence="1" id="KW-0723">Serine/threonine-protein kinase</keyword>
<evidence type="ECO:0000313" key="4">
    <source>
        <dbReference type="EMBL" id="BCL25074.1"/>
    </source>
</evidence>
<reference evidence="4 5" key="1">
    <citation type="journal article" date="2014" name="Int. J. Syst. Evol. Microbiol.">
        <title>Complete genome sequence of Corynebacterium casei LMG S-19264T (=DSM 44701T), isolated from a smear-ripened cheese.</title>
        <authorList>
            <consortium name="US DOE Joint Genome Institute (JGI-PGF)"/>
            <person name="Walter F."/>
            <person name="Albersmeier A."/>
            <person name="Kalinowski J."/>
            <person name="Ruckert C."/>
        </authorList>
    </citation>
    <scope>NUCLEOTIDE SEQUENCE [LARGE SCALE GENOMIC DNA]</scope>
    <source>
        <strain evidence="4 5">JCM 4255</strain>
    </source>
</reference>
<feature type="domain" description="Histidine kinase/HSP90-like ATPase" evidence="2">
    <location>
        <begin position="205"/>
        <end position="317"/>
    </location>
</feature>
<dbReference type="NCBIfam" id="NF041045">
    <property type="entry name" value="RsbA_anti_sig"/>
    <property type="match status" value="1"/>
</dbReference>
<keyword evidence="1" id="KW-0418">Kinase</keyword>
<dbReference type="InterPro" id="IPR050267">
    <property type="entry name" value="Anti-sigma-factor_SerPK"/>
</dbReference>
<dbReference type="PANTHER" id="PTHR35526:SF3">
    <property type="entry name" value="ANTI-SIGMA-F FACTOR RSBW"/>
    <property type="match status" value="1"/>
</dbReference>
<evidence type="ECO:0000259" key="2">
    <source>
        <dbReference type="Pfam" id="PF13581"/>
    </source>
</evidence>
<evidence type="ECO:0000313" key="5">
    <source>
        <dbReference type="Proteomes" id="UP000516373"/>
    </source>
</evidence>
<accession>A0A7G1NTV5</accession>
<gene>
    <name evidence="4" type="ORF">GCM10017668_69170</name>
</gene>
<dbReference type="Gene3D" id="3.30.565.10">
    <property type="entry name" value="Histidine kinase-like ATPase, C-terminal domain"/>
    <property type="match status" value="1"/>
</dbReference>
<dbReference type="Pfam" id="PF14417">
    <property type="entry name" value="MEDS"/>
    <property type="match status" value="1"/>
</dbReference>
<name>A0A7G1NTV5_9ACTN</name>
<dbReference type="InterPro" id="IPR047718">
    <property type="entry name" value="RsbA-like_anti_sig"/>
</dbReference>
<dbReference type="EMBL" id="AP023439">
    <property type="protein sequence ID" value="BCL25074.1"/>
    <property type="molecule type" value="Genomic_DNA"/>
</dbReference>
<dbReference type="PANTHER" id="PTHR35526">
    <property type="entry name" value="ANTI-SIGMA-F FACTOR RSBW-RELATED"/>
    <property type="match status" value="1"/>
</dbReference>
<evidence type="ECO:0000259" key="3">
    <source>
        <dbReference type="Pfam" id="PF14417"/>
    </source>
</evidence>